<dbReference type="AlphaFoldDB" id="A0A2V3U0R3"/>
<dbReference type="GO" id="GO:0016874">
    <property type="term" value="F:ligase activity"/>
    <property type="evidence" value="ECO:0007669"/>
    <property type="project" value="UniProtKB-KW"/>
</dbReference>
<sequence>MSSLDLYRAKRDFKATREPQGRSVRRKAKAQGGAFVVQKHAARRLHYDLRLEHDGVLWSWAVTRGPSLDPDEKRLAVHVEDHPLEYGGFEGTIPPGQYGAGSVIVWDEGTWSPEGDPAAGIEKGHLSFTLTGHKLRGAWHLVRMKPRRGEKRDNWLLIKADDDFARRDDDILETAPDSVKTGLSVDEIGQSDTHGGVWTRAEAASKGSASKTREPEIPRPESLKPGKPPSKRRQVARSAFHGS</sequence>
<dbReference type="InterPro" id="IPR014144">
    <property type="entry name" value="LigD_PE_domain"/>
</dbReference>
<feature type="region of interest" description="Disordered" evidence="1">
    <location>
        <begin position="182"/>
        <end position="243"/>
    </location>
</feature>
<name>A0A2V3U0R3_9HYPH</name>
<reference evidence="3 4" key="1">
    <citation type="submission" date="2018-05" db="EMBL/GenBank/DDBJ databases">
        <title>Genomic Encyclopedia of Type Strains, Phase IV (KMG-IV): sequencing the most valuable type-strain genomes for metagenomic binning, comparative biology and taxonomic classification.</title>
        <authorList>
            <person name="Goeker M."/>
        </authorList>
    </citation>
    <scope>NUCLEOTIDE SEQUENCE [LARGE SCALE GENOMIC DNA]</scope>
    <source>
        <strain evidence="3 4">DSM 6462</strain>
    </source>
</reference>
<proteinExistence type="predicted"/>
<dbReference type="EMBL" id="QJJK01000010">
    <property type="protein sequence ID" value="PXW55245.1"/>
    <property type="molecule type" value="Genomic_DNA"/>
</dbReference>
<evidence type="ECO:0000313" key="3">
    <source>
        <dbReference type="EMBL" id="PXW55245.1"/>
    </source>
</evidence>
<dbReference type="NCBIfam" id="TIGR02777">
    <property type="entry name" value="LigD_PE_dom"/>
    <property type="match status" value="1"/>
</dbReference>
<evidence type="ECO:0000256" key="1">
    <source>
        <dbReference type="SAM" id="MobiDB-lite"/>
    </source>
</evidence>
<feature type="domain" description="DNA ligase D 3'-phosphoesterase" evidence="2">
    <location>
        <begin position="38"/>
        <end position="143"/>
    </location>
</feature>
<keyword evidence="4" id="KW-1185">Reference proteome</keyword>
<feature type="compositionally biased region" description="Basic and acidic residues" evidence="1">
    <location>
        <begin position="211"/>
        <end position="224"/>
    </location>
</feature>
<dbReference type="RefSeq" id="WP_245450068.1">
    <property type="nucleotide sequence ID" value="NZ_JAHBRY010000003.1"/>
</dbReference>
<evidence type="ECO:0000259" key="2">
    <source>
        <dbReference type="Pfam" id="PF13298"/>
    </source>
</evidence>
<dbReference type="PANTHER" id="PTHR39465:SF1">
    <property type="entry name" value="DNA LIGASE D 3'-PHOSPHOESTERASE DOMAIN-CONTAINING PROTEIN"/>
    <property type="match status" value="1"/>
</dbReference>
<dbReference type="PANTHER" id="PTHR39465">
    <property type="entry name" value="DNA LIGASE D, 3'-PHOSPHOESTERASE DOMAIN"/>
    <property type="match status" value="1"/>
</dbReference>
<accession>A0A2V3U0R3</accession>
<dbReference type="Pfam" id="PF13298">
    <property type="entry name" value="LigD_N"/>
    <property type="match status" value="1"/>
</dbReference>
<organism evidence="3 4">
    <name type="scientific">Chelatococcus asaccharovorans</name>
    <dbReference type="NCBI Taxonomy" id="28210"/>
    <lineage>
        <taxon>Bacteria</taxon>
        <taxon>Pseudomonadati</taxon>
        <taxon>Pseudomonadota</taxon>
        <taxon>Alphaproteobacteria</taxon>
        <taxon>Hyphomicrobiales</taxon>
        <taxon>Chelatococcaceae</taxon>
        <taxon>Chelatococcus</taxon>
    </lineage>
</organism>
<gene>
    <name evidence="3" type="ORF">C7450_110184</name>
</gene>
<comment type="caution">
    <text evidence="3">The sequence shown here is derived from an EMBL/GenBank/DDBJ whole genome shotgun (WGS) entry which is preliminary data.</text>
</comment>
<dbReference type="Proteomes" id="UP000248021">
    <property type="component" value="Unassembled WGS sequence"/>
</dbReference>
<keyword evidence="3" id="KW-0436">Ligase</keyword>
<protein>
    <submittedName>
        <fullName evidence="3">DNA ligase D-like protein (Predicted 3'-phosphoesterase)</fullName>
    </submittedName>
</protein>
<evidence type="ECO:0000313" key="4">
    <source>
        <dbReference type="Proteomes" id="UP000248021"/>
    </source>
</evidence>